<dbReference type="EMBL" id="QGBI01000038">
    <property type="protein sequence ID" value="MBX3893336.1"/>
    <property type="molecule type" value="Genomic_DNA"/>
</dbReference>
<organism evidence="2 3">
    <name type="scientific">Ralstonia pickettii</name>
    <name type="common">Burkholderia pickettii</name>
    <dbReference type="NCBI Taxonomy" id="329"/>
    <lineage>
        <taxon>Bacteria</taxon>
        <taxon>Pseudomonadati</taxon>
        <taxon>Pseudomonadota</taxon>
        <taxon>Betaproteobacteria</taxon>
        <taxon>Burkholderiales</taxon>
        <taxon>Burkholderiaceae</taxon>
        <taxon>Ralstonia</taxon>
    </lineage>
</organism>
<feature type="chain" id="PRO_5044465289" description="Lipoprotein" evidence="1">
    <location>
        <begin position="20"/>
        <end position="102"/>
    </location>
</feature>
<keyword evidence="1" id="KW-0732">Signal</keyword>
<dbReference type="RefSeq" id="WP_116577042.1">
    <property type="nucleotide sequence ID" value="NZ_JACBXL010000032.1"/>
</dbReference>
<sequence>MNTISMLARVGLCSGLALALAGCMSSTPVYDKHFGEAVHTVRVMQTLNPNASLNSDPVSGVDGRAATSAMDRYNTQYRAPQSDASAFTVGVSSGNSLDSMGK</sequence>
<dbReference type="AlphaFoldDB" id="A0A9Q2CE50"/>
<name>A0A9Q2CE50_RALPI</name>
<accession>A0A9Q2CE50</accession>
<proteinExistence type="predicted"/>
<gene>
    <name evidence="2" type="ORF">DEE74_26050</name>
</gene>
<evidence type="ECO:0008006" key="4">
    <source>
        <dbReference type="Google" id="ProtNLM"/>
    </source>
</evidence>
<evidence type="ECO:0000313" key="3">
    <source>
        <dbReference type="Proteomes" id="UP001199322"/>
    </source>
</evidence>
<dbReference type="Proteomes" id="UP001199322">
    <property type="component" value="Unassembled WGS sequence"/>
</dbReference>
<comment type="caution">
    <text evidence="2">The sequence shown here is derived from an EMBL/GenBank/DDBJ whole genome shotgun (WGS) entry which is preliminary data.</text>
</comment>
<evidence type="ECO:0000256" key="1">
    <source>
        <dbReference type="SAM" id="SignalP"/>
    </source>
</evidence>
<feature type="signal peptide" evidence="1">
    <location>
        <begin position="1"/>
        <end position="19"/>
    </location>
</feature>
<reference evidence="2" key="1">
    <citation type="submission" date="2018-06" db="EMBL/GenBank/DDBJ databases">
        <authorList>
            <person name="O'Rourke A."/>
        </authorList>
    </citation>
    <scope>NUCLEOTIDE SEQUENCE</scope>
    <source>
        <strain evidence="2">132550021-3</strain>
    </source>
</reference>
<evidence type="ECO:0000313" key="2">
    <source>
        <dbReference type="EMBL" id="MBX3893336.1"/>
    </source>
</evidence>
<protein>
    <recommendedName>
        <fullName evidence="4">Lipoprotein</fullName>
    </recommendedName>
</protein>